<dbReference type="AlphaFoldDB" id="A0A261U055"/>
<accession>A0A261U055</accession>
<proteinExistence type="predicted"/>
<dbReference type="InterPro" id="IPR024267">
    <property type="entry name" value="DUF4878"/>
</dbReference>
<name>A0A261U055_9BORD</name>
<keyword evidence="3" id="KW-1185">Reference proteome</keyword>
<comment type="caution">
    <text evidence="2">The sequence shown here is derived from an EMBL/GenBank/DDBJ whole genome shotgun (WGS) entry which is preliminary data.</text>
</comment>
<dbReference type="Proteomes" id="UP000216913">
    <property type="component" value="Unassembled WGS sequence"/>
</dbReference>
<evidence type="ECO:0000313" key="3">
    <source>
        <dbReference type="Proteomes" id="UP000216913"/>
    </source>
</evidence>
<reference evidence="2 3" key="1">
    <citation type="submission" date="2017-05" db="EMBL/GenBank/DDBJ databases">
        <title>Complete and WGS of Bordetella genogroups.</title>
        <authorList>
            <person name="Spilker T."/>
            <person name="LiPuma J."/>
        </authorList>
    </citation>
    <scope>NUCLEOTIDE SEQUENCE [LARGE SCALE GENOMIC DNA]</scope>
    <source>
        <strain evidence="2 3">AU10456</strain>
    </source>
</reference>
<organism evidence="2 3">
    <name type="scientific">Bordetella genomosp. 5</name>
    <dbReference type="NCBI Taxonomy" id="1395608"/>
    <lineage>
        <taxon>Bacteria</taxon>
        <taxon>Pseudomonadati</taxon>
        <taxon>Pseudomonadota</taxon>
        <taxon>Betaproteobacteria</taxon>
        <taxon>Burkholderiales</taxon>
        <taxon>Alcaligenaceae</taxon>
        <taxon>Bordetella</taxon>
    </lineage>
</organism>
<dbReference type="OrthoDB" id="6183608at2"/>
<dbReference type="Gene3D" id="3.10.450.50">
    <property type="match status" value="1"/>
</dbReference>
<protein>
    <recommendedName>
        <fullName evidence="1">DUF4878 domain-containing protein</fullName>
    </recommendedName>
</protein>
<evidence type="ECO:0000259" key="1">
    <source>
        <dbReference type="Pfam" id="PF12870"/>
    </source>
</evidence>
<gene>
    <name evidence="2" type="ORF">CAL25_02705</name>
</gene>
<sequence>MGDKPRLLRCARFPSRESSGAEVMQVVSRAFYGFWLALFAVALTACSGGGKPDATVEALYRAAEKGDVEKAIAQISFSQVPADQQVQAKGKVQMIVGEMQRRITQNGGIAKIETLNSTIDDATKTAVLRTRLAFKNGKDVTETHRLVQEDGAWKLRLK</sequence>
<dbReference type="EMBL" id="NEVP01000001">
    <property type="protein sequence ID" value="OZI55334.1"/>
    <property type="molecule type" value="Genomic_DNA"/>
</dbReference>
<feature type="domain" description="DUF4878" evidence="1">
    <location>
        <begin position="47"/>
        <end position="155"/>
    </location>
</feature>
<dbReference type="Pfam" id="PF12870">
    <property type="entry name" value="DUF4878"/>
    <property type="match status" value="1"/>
</dbReference>
<evidence type="ECO:0000313" key="2">
    <source>
        <dbReference type="EMBL" id="OZI55334.1"/>
    </source>
</evidence>